<protein>
    <submittedName>
        <fullName evidence="1">Uncharacterized protein</fullName>
    </submittedName>
</protein>
<gene>
    <name evidence="1" type="ORF">GN277_18270</name>
</gene>
<sequence length="136" mass="15336">MAVGNKAGAEFLPYTTISGFGYNSGYSAMGVVYGQEDWAVGKWERDLEMEYNIKLEVYFEVKDSEVYGGLESVGYASTGINGCKINYAKESVFNKKELMEEYIKSQREGMAEFCKVPLECVRTISKEEYDSNTDDD</sequence>
<comment type="caution">
    <text evidence="1">The sequence shown here is derived from an EMBL/GenBank/DDBJ whole genome shotgun (WGS) entry which is preliminary data.</text>
</comment>
<dbReference type="RefSeq" id="WP_159752425.1">
    <property type="nucleotide sequence ID" value="NZ_WUQX01000001.1"/>
</dbReference>
<organism evidence="1 2">
    <name type="scientific">Sporofaciens musculi</name>
    <dbReference type="NCBI Taxonomy" id="2681861"/>
    <lineage>
        <taxon>Bacteria</taxon>
        <taxon>Bacillati</taxon>
        <taxon>Bacillota</taxon>
        <taxon>Clostridia</taxon>
        <taxon>Lachnospirales</taxon>
        <taxon>Lachnospiraceae</taxon>
        <taxon>Sporofaciens</taxon>
    </lineage>
</organism>
<evidence type="ECO:0000313" key="2">
    <source>
        <dbReference type="Proteomes" id="UP000460412"/>
    </source>
</evidence>
<reference evidence="1 2" key="1">
    <citation type="submission" date="2019-12" db="EMBL/GenBank/DDBJ databases">
        <title>Sporaefaciens musculi gen. nov., sp. nov., a novel bacterium isolated from the caecum of an obese mouse.</title>
        <authorList>
            <person name="Rasmussen T.S."/>
            <person name="Streidl T."/>
            <person name="Hitch T.C.A."/>
            <person name="Wortmann E."/>
            <person name="Deptula P."/>
            <person name="Hansen M."/>
            <person name="Nielsen D.S."/>
            <person name="Clavel T."/>
            <person name="Vogensen F.K."/>
        </authorList>
    </citation>
    <scope>NUCLEOTIDE SEQUENCE [LARGE SCALE GENOMIC DNA]</scope>
    <source>
        <strain evidence="1 2">WCA-9-b2</strain>
    </source>
</reference>
<name>A0A7X3MJ74_9FIRM</name>
<dbReference type="Proteomes" id="UP000460412">
    <property type="component" value="Unassembled WGS sequence"/>
</dbReference>
<dbReference type="EMBL" id="WUQX01000001">
    <property type="protein sequence ID" value="MXP77252.1"/>
    <property type="molecule type" value="Genomic_DNA"/>
</dbReference>
<keyword evidence="2" id="KW-1185">Reference proteome</keyword>
<accession>A0A7X3MJ74</accession>
<dbReference type="AlphaFoldDB" id="A0A7X3MJ74"/>
<proteinExistence type="predicted"/>
<evidence type="ECO:0000313" key="1">
    <source>
        <dbReference type="EMBL" id="MXP77252.1"/>
    </source>
</evidence>